<evidence type="ECO:0000313" key="2">
    <source>
        <dbReference type="Proteomes" id="UP000277582"/>
    </source>
</evidence>
<organism evidence="1 2">
    <name type="scientific">Candidatus Methanodesulfokora washburnensis</name>
    <dbReference type="NCBI Taxonomy" id="2478471"/>
    <lineage>
        <taxon>Archaea</taxon>
        <taxon>Thermoproteota</taxon>
        <taxon>Candidatus Korarchaeia</taxon>
        <taxon>Candidatus Korarchaeia incertae sedis</taxon>
        <taxon>Candidatus Methanodesulfokora</taxon>
    </lineage>
</organism>
<dbReference type="RefSeq" id="WP_125670654.1">
    <property type="nucleotide sequence ID" value="NZ_RCOS01000051.1"/>
</dbReference>
<keyword evidence="2" id="KW-1185">Reference proteome</keyword>
<gene>
    <name evidence="1" type="ORF">D6D85_03440</name>
</gene>
<dbReference type="AlphaFoldDB" id="A0A3R9R158"/>
<sequence length="120" mass="13655">MSEPLKNNLIGFLLAPTEEFKLLKLGDVISLALAEGIDLEQEKQDYLDLMELRALGKQYLKGSPKWFAQASRKQADIQMRVLSKILKERPSVLKEASEKVTEINLADFVRKHKKEEGENA</sequence>
<protein>
    <submittedName>
        <fullName evidence="1">Uncharacterized protein</fullName>
    </submittedName>
</protein>
<comment type="caution">
    <text evidence="1">The sequence shown here is derived from an EMBL/GenBank/DDBJ whole genome shotgun (WGS) entry which is preliminary data.</text>
</comment>
<dbReference type="EMBL" id="RCOS01000051">
    <property type="protein sequence ID" value="RSN76884.1"/>
    <property type="molecule type" value="Genomic_DNA"/>
</dbReference>
<dbReference type="Proteomes" id="UP000277582">
    <property type="component" value="Unassembled WGS sequence"/>
</dbReference>
<accession>A0A3R9R158</accession>
<proteinExistence type="predicted"/>
<reference evidence="1 2" key="1">
    <citation type="submission" date="2018-10" db="EMBL/GenBank/DDBJ databases">
        <title>Co-occurring genomic capacity for anaerobic methane metabolism and dissimilatory sulfite reduction discovered in the Korarchaeota.</title>
        <authorList>
            <person name="Mckay L.J."/>
            <person name="Dlakic M."/>
            <person name="Fields M.W."/>
            <person name="Delmont T.O."/>
            <person name="Eren A.M."/>
            <person name="Jay Z.J."/>
            <person name="Klingelsmith K.B."/>
            <person name="Rusch D.B."/>
            <person name="Inskeep W.P."/>
        </authorList>
    </citation>
    <scope>NUCLEOTIDE SEQUENCE [LARGE SCALE GENOMIC DNA]</scope>
    <source>
        <strain evidence="1 2">MDKW</strain>
    </source>
</reference>
<evidence type="ECO:0000313" key="1">
    <source>
        <dbReference type="EMBL" id="RSN76884.1"/>
    </source>
</evidence>
<name>A0A3R9R158_9CREN</name>